<evidence type="ECO:0000313" key="2">
    <source>
        <dbReference type="Proteomes" id="UP000288805"/>
    </source>
</evidence>
<evidence type="ECO:0000313" key="1">
    <source>
        <dbReference type="EMBL" id="RVX10955.1"/>
    </source>
</evidence>
<dbReference type="Proteomes" id="UP000288805">
    <property type="component" value="Unassembled WGS sequence"/>
</dbReference>
<comment type="caution">
    <text evidence="1">The sequence shown here is derived from an EMBL/GenBank/DDBJ whole genome shotgun (WGS) entry which is preliminary data.</text>
</comment>
<proteinExistence type="predicted"/>
<protein>
    <submittedName>
        <fullName evidence="1">Uncharacterized protein</fullName>
    </submittedName>
</protein>
<gene>
    <name evidence="1" type="ORF">CK203_013265</name>
</gene>
<dbReference type="AlphaFoldDB" id="A0A438JPV7"/>
<dbReference type="EMBL" id="QGNW01000032">
    <property type="protein sequence ID" value="RVX10955.1"/>
    <property type="molecule type" value="Genomic_DNA"/>
</dbReference>
<sequence>MPLLVLFLGWETVSRIRESGNSEWSQSLSRLHGTKVDVGILTEAYSGEALLNASNSLVEVYDAPLAMVKGTGKLINGLLSGKLRVQLKVALWKISLNEVAETRISLTIGLVRSLGVGRRLEWSLDPRGWYHLGAYRDLWSTKREGEERCGRNWSQSKGCEKNLGV</sequence>
<organism evidence="1 2">
    <name type="scientific">Vitis vinifera</name>
    <name type="common">Grape</name>
    <dbReference type="NCBI Taxonomy" id="29760"/>
    <lineage>
        <taxon>Eukaryota</taxon>
        <taxon>Viridiplantae</taxon>
        <taxon>Streptophyta</taxon>
        <taxon>Embryophyta</taxon>
        <taxon>Tracheophyta</taxon>
        <taxon>Spermatophyta</taxon>
        <taxon>Magnoliopsida</taxon>
        <taxon>eudicotyledons</taxon>
        <taxon>Gunneridae</taxon>
        <taxon>Pentapetalae</taxon>
        <taxon>rosids</taxon>
        <taxon>Vitales</taxon>
        <taxon>Vitaceae</taxon>
        <taxon>Viteae</taxon>
        <taxon>Vitis</taxon>
    </lineage>
</organism>
<accession>A0A438JPV7</accession>
<name>A0A438JPV7_VITVI</name>
<reference evidence="1 2" key="1">
    <citation type="journal article" date="2018" name="PLoS Genet.">
        <title>Population sequencing reveals clonal diversity and ancestral inbreeding in the grapevine cultivar Chardonnay.</title>
        <authorList>
            <person name="Roach M.J."/>
            <person name="Johnson D.L."/>
            <person name="Bohlmann J."/>
            <person name="van Vuuren H.J."/>
            <person name="Jones S.J."/>
            <person name="Pretorius I.S."/>
            <person name="Schmidt S.A."/>
            <person name="Borneman A.R."/>
        </authorList>
    </citation>
    <scope>NUCLEOTIDE SEQUENCE [LARGE SCALE GENOMIC DNA]</scope>
    <source>
        <strain evidence="2">cv. Chardonnay</strain>
        <tissue evidence="1">Leaf</tissue>
    </source>
</reference>